<evidence type="ECO:0000313" key="1">
    <source>
        <dbReference type="EMBL" id="KAJ2996123.1"/>
    </source>
</evidence>
<proteinExistence type="predicted"/>
<accession>A0ACC1PLS7</accession>
<gene>
    <name evidence="1" type="ORF">NUW58_g1075</name>
</gene>
<sequence length="627" mass="69445">MALDMAYEYIAVVAPRAIRLMRLYPGNKTDPIHLSLVVATLDSAPGFESISYCWGNPQDKRQVICNGASLSITNSLFTGLVHFRHADRPRMLWADAICINQADATEKSAQVLLMPHIYSRAIRTLVWLGVADDPVFGTVSPSVAGSIRQAFQLLPEFDPENAVDVAAKSQAIRHDSRRLRDEGKLSILDHDWVPLAALLARPWFRRKWVVQEVALANEVILYAGGGVEIPWFDLAKLAFSMELLGIQRLESLELERTVLAPVILPLHCVSCVFTVQLFRQRATLLDGVMVTMDFECTDPRDHVYSLLSLGGIGPVMLPDYNASICEVFTRFAIAMLVQCQSLKLLSLAPHRSALPHTEAERLEGLPSWAPDLRFMRADMLVSYTVRPQAFSAGGSSKSTVSVSDDERILRCQGRVIDTVKMLSASLMEMMLADIPELRCSSEILFDPSPERRKKRLVQWLESCHHVAFGYAETSEATATPNDELMRAFARTMVCDLDIMRNRLPPEVLTAFPEYVQWASTRAASNANDKGQPSISPPNYSASIDESLMAFASVLKFCLTENGRFSQVPISSQPGDCICVLVGGEVPLVARPTGRGTYTLVGECYLDGVMDGESFEGNGIEPETIHFE</sequence>
<protein>
    <submittedName>
        <fullName evidence="1">Uncharacterized protein</fullName>
    </submittedName>
</protein>
<organism evidence="1 2">
    <name type="scientific">Xylaria curta</name>
    <dbReference type="NCBI Taxonomy" id="42375"/>
    <lineage>
        <taxon>Eukaryota</taxon>
        <taxon>Fungi</taxon>
        <taxon>Dikarya</taxon>
        <taxon>Ascomycota</taxon>
        <taxon>Pezizomycotina</taxon>
        <taxon>Sordariomycetes</taxon>
        <taxon>Xylariomycetidae</taxon>
        <taxon>Xylariales</taxon>
        <taxon>Xylariaceae</taxon>
        <taxon>Xylaria</taxon>
    </lineage>
</organism>
<name>A0ACC1PLS7_9PEZI</name>
<keyword evidence="2" id="KW-1185">Reference proteome</keyword>
<reference evidence="1" key="1">
    <citation type="submission" date="2022-10" db="EMBL/GenBank/DDBJ databases">
        <title>Genome Sequence of Xylaria curta.</title>
        <authorList>
            <person name="Buettner E."/>
        </authorList>
    </citation>
    <scope>NUCLEOTIDE SEQUENCE</scope>
    <source>
        <strain evidence="1">Babe10</strain>
    </source>
</reference>
<comment type="caution">
    <text evidence="1">The sequence shown here is derived from an EMBL/GenBank/DDBJ whole genome shotgun (WGS) entry which is preliminary data.</text>
</comment>
<dbReference type="Proteomes" id="UP001143856">
    <property type="component" value="Unassembled WGS sequence"/>
</dbReference>
<dbReference type="EMBL" id="JAPDGR010000107">
    <property type="protein sequence ID" value="KAJ2996123.1"/>
    <property type="molecule type" value="Genomic_DNA"/>
</dbReference>
<evidence type="ECO:0000313" key="2">
    <source>
        <dbReference type="Proteomes" id="UP001143856"/>
    </source>
</evidence>